<evidence type="ECO:0000256" key="1">
    <source>
        <dbReference type="SAM" id="SignalP"/>
    </source>
</evidence>
<evidence type="ECO:0000313" key="2">
    <source>
        <dbReference type="EMBL" id="JAH29771.1"/>
    </source>
</evidence>
<accession>A0A0E9RKX3</accession>
<protein>
    <submittedName>
        <fullName evidence="2">Uncharacterized protein</fullName>
    </submittedName>
</protein>
<dbReference type="AlphaFoldDB" id="A0A0E9RKX3"/>
<dbReference type="EMBL" id="GBXM01078806">
    <property type="protein sequence ID" value="JAH29771.1"/>
    <property type="molecule type" value="Transcribed_RNA"/>
</dbReference>
<reference evidence="2" key="2">
    <citation type="journal article" date="2015" name="Fish Shellfish Immunol.">
        <title>Early steps in the European eel (Anguilla anguilla)-Vibrio vulnificus interaction in the gills: Role of the RtxA13 toxin.</title>
        <authorList>
            <person name="Callol A."/>
            <person name="Pajuelo D."/>
            <person name="Ebbesson L."/>
            <person name="Teles M."/>
            <person name="MacKenzie S."/>
            <person name="Amaro C."/>
        </authorList>
    </citation>
    <scope>NUCLEOTIDE SEQUENCE</scope>
</reference>
<organism evidence="2">
    <name type="scientific">Anguilla anguilla</name>
    <name type="common">European freshwater eel</name>
    <name type="synonym">Muraena anguilla</name>
    <dbReference type="NCBI Taxonomy" id="7936"/>
    <lineage>
        <taxon>Eukaryota</taxon>
        <taxon>Metazoa</taxon>
        <taxon>Chordata</taxon>
        <taxon>Craniata</taxon>
        <taxon>Vertebrata</taxon>
        <taxon>Euteleostomi</taxon>
        <taxon>Actinopterygii</taxon>
        <taxon>Neopterygii</taxon>
        <taxon>Teleostei</taxon>
        <taxon>Anguilliformes</taxon>
        <taxon>Anguillidae</taxon>
        <taxon>Anguilla</taxon>
    </lineage>
</organism>
<name>A0A0E9RKX3_ANGAN</name>
<sequence length="66" mass="7369">MAFDMLAFTFVTAVCGLSFLLKCLNSNEFADSDTKLFHPVRFTPTPSKNTNTTINGFQRCNSEAQE</sequence>
<keyword evidence="1" id="KW-0732">Signal</keyword>
<feature type="signal peptide" evidence="1">
    <location>
        <begin position="1"/>
        <end position="16"/>
    </location>
</feature>
<proteinExistence type="predicted"/>
<feature type="chain" id="PRO_5002431994" evidence="1">
    <location>
        <begin position="17"/>
        <end position="66"/>
    </location>
</feature>
<reference evidence="2" key="1">
    <citation type="submission" date="2014-11" db="EMBL/GenBank/DDBJ databases">
        <authorList>
            <person name="Amaro Gonzalez C."/>
        </authorList>
    </citation>
    <scope>NUCLEOTIDE SEQUENCE</scope>
</reference>